<keyword evidence="2" id="KW-0812">Transmembrane</keyword>
<proteinExistence type="predicted"/>
<feature type="compositionally biased region" description="Low complexity" evidence="1">
    <location>
        <begin position="36"/>
        <end position="46"/>
    </location>
</feature>
<reference evidence="3 4" key="1">
    <citation type="journal article" date="2019" name="Int. J. Syst. Evol. Microbiol.">
        <title>The Global Catalogue of Microorganisms (GCM) 10K type strain sequencing project: providing services to taxonomists for standard genome sequencing and annotation.</title>
        <authorList>
            <consortium name="The Broad Institute Genomics Platform"/>
            <consortium name="The Broad Institute Genome Sequencing Center for Infectious Disease"/>
            <person name="Wu L."/>
            <person name="Ma J."/>
        </authorList>
    </citation>
    <scope>NUCLEOTIDE SEQUENCE [LARGE SCALE GENOMIC DNA]</scope>
    <source>
        <strain evidence="3 4">JCM 13581</strain>
    </source>
</reference>
<evidence type="ECO:0000256" key="2">
    <source>
        <dbReference type="SAM" id="Phobius"/>
    </source>
</evidence>
<gene>
    <name evidence="3" type="ORF">GCM10009716_15720</name>
</gene>
<keyword evidence="2" id="KW-1133">Transmembrane helix</keyword>
<keyword evidence="2" id="KW-0472">Membrane</keyword>
<protein>
    <recommendedName>
        <fullName evidence="5">Integral membrane protein</fullName>
    </recommendedName>
</protein>
<feature type="transmembrane region" description="Helical" evidence="2">
    <location>
        <begin position="71"/>
        <end position="93"/>
    </location>
</feature>
<dbReference type="Proteomes" id="UP001501303">
    <property type="component" value="Unassembled WGS sequence"/>
</dbReference>
<feature type="region of interest" description="Disordered" evidence="1">
    <location>
        <begin position="1"/>
        <end position="55"/>
    </location>
</feature>
<organism evidence="3 4">
    <name type="scientific">Streptomyces sodiiphilus</name>
    <dbReference type="NCBI Taxonomy" id="226217"/>
    <lineage>
        <taxon>Bacteria</taxon>
        <taxon>Bacillati</taxon>
        <taxon>Actinomycetota</taxon>
        <taxon>Actinomycetes</taxon>
        <taxon>Kitasatosporales</taxon>
        <taxon>Streptomycetaceae</taxon>
        <taxon>Streptomyces</taxon>
    </lineage>
</organism>
<sequence>MSYPPDPNATQPYGQQPPPQQPGYGYPAPPQGAPGYGYPPQGTVPPGGMPPGGQWGAAPASMPGTVITARVLLFVMGGFWSIGAVALLVLALTVQNAVSSLGGPMEDLGNLTAGLAVFIGLLAAAMAALAIVPAAMFGSGSTGTRVTAIIAASVNTLLAVISLGGDSPVMGLLWLATAVLTIVFCGQRQAGEWFGRPRY</sequence>
<feature type="transmembrane region" description="Helical" evidence="2">
    <location>
        <begin position="113"/>
        <end position="134"/>
    </location>
</feature>
<feature type="compositionally biased region" description="Pro residues" evidence="1">
    <location>
        <begin position="15"/>
        <end position="32"/>
    </location>
</feature>
<keyword evidence="4" id="KW-1185">Reference proteome</keyword>
<dbReference type="RefSeq" id="WP_344259794.1">
    <property type="nucleotide sequence ID" value="NZ_BAAAMJ010000010.1"/>
</dbReference>
<feature type="transmembrane region" description="Helical" evidence="2">
    <location>
        <begin position="146"/>
        <end position="163"/>
    </location>
</feature>
<evidence type="ECO:0000313" key="3">
    <source>
        <dbReference type="EMBL" id="GAA1906615.1"/>
    </source>
</evidence>
<dbReference type="EMBL" id="BAAAMJ010000010">
    <property type="protein sequence ID" value="GAA1906615.1"/>
    <property type="molecule type" value="Genomic_DNA"/>
</dbReference>
<feature type="transmembrane region" description="Helical" evidence="2">
    <location>
        <begin position="169"/>
        <end position="186"/>
    </location>
</feature>
<evidence type="ECO:0000313" key="4">
    <source>
        <dbReference type="Proteomes" id="UP001501303"/>
    </source>
</evidence>
<accession>A0ABN2NXP6</accession>
<evidence type="ECO:0000256" key="1">
    <source>
        <dbReference type="SAM" id="MobiDB-lite"/>
    </source>
</evidence>
<comment type="caution">
    <text evidence="3">The sequence shown here is derived from an EMBL/GenBank/DDBJ whole genome shotgun (WGS) entry which is preliminary data.</text>
</comment>
<name>A0ABN2NXP6_9ACTN</name>
<evidence type="ECO:0008006" key="5">
    <source>
        <dbReference type="Google" id="ProtNLM"/>
    </source>
</evidence>